<evidence type="ECO:0000313" key="3">
    <source>
        <dbReference type="EMBL" id="CAE6447445.1"/>
    </source>
</evidence>
<feature type="non-terminal residue" evidence="3">
    <location>
        <position position="1"/>
    </location>
</feature>
<feature type="region of interest" description="Disordered" evidence="1">
    <location>
        <begin position="1"/>
        <end position="24"/>
    </location>
</feature>
<dbReference type="InterPro" id="IPR008906">
    <property type="entry name" value="HATC_C_dom"/>
</dbReference>
<name>A0A8H3GFJ8_9AGAM</name>
<dbReference type="EMBL" id="CAJMWW010000120">
    <property type="protein sequence ID" value="CAE6447445.1"/>
    <property type="molecule type" value="Genomic_DNA"/>
</dbReference>
<dbReference type="InterPro" id="IPR012337">
    <property type="entry name" value="RNaseH-like_sf"/>
</dbReference>
<comment type="caution">
    <text evidence="3">The sequence shown here is derived from an EMBL/GenBank/DDBJ whole genome shotgun (WGS) entry which is preliminary data.</text>
</comment>
<organism evidence="3 4">
    <name type="scientific">Rhizoctonia solani</name>
    <dbReference type="NCBI Taxonomy" id="456999"/>
    <lineage>
        <taxon>Eukaryota</taxon>
        <taxon>Fungi</taxon>
        <taxon>Dikarya</taxon>
        <taxon>Basidiomycota</taxon>
        <taxon>Agaricomycotina</taxon>
        <taxon>Agaricomycetes</taxon>
        <taxon>Cantharellales</taxon>
        <taxon>Ceratobasidiaceae</taxon>
        <taxon>Rhizoctonia</taxon>
    </lineage>
</organism>
<feature type="compositionally biased region" description="Low complexity" evidence="1">
    <location>
        <begin position="1"/>
        <end position="12"/>
    </location>
</feature>
<feature type="domain" description="HAT C-terminal dimerisation" evidence="2">
    <location>
        <begin position="52"/>
        <end position="125"/>
    </location>
</feature>
<proteinExistence type="predicted"/>
<dbReference type="SUPFAM" id="SSF53098">
    <property type="entry name" value="Ribonuclease H-like"/>
    <property type="match status" value="1"/>
</dbReference>
<reference evidence="3" key="1">
    <citation type="submission" date="2021-01" db="EMBL/GenBank/DDBJ databases">
        <authorList>
            <person name="Kaushik A."/>
        </authorList>
    </citation>
    <scope>NUCLEOTIDE SEQUENCE</scope>
    <source>
        <strain evidence="3">AG3-T5</strain>
    </source>
</reference>
<dbReference type="GO" id="GO:0046983">
    <property type="term" value="F:protein dimerization activity"/>
    <property type="evidence" value="ECO:0007669"/>
    <property type="project" value="InterPro"/>
</dbReference>
<protein>
    <recommendedName>
        <fullName evidence="2">HAT C-terminal dimerisation domain-containing protein</fullName>
    </recommendedName>
</protein>
<dbReference type="AlphaFoldDB" id="A0A8H3GFJ8"/>
<evidence type="ECO:0000313" key="4">
    <source>
        <dbReference type="Proteomes" id="UP000663841"/>
    </source>
</evidence>
<dbReference type="Proteomes" id="UP000663841">
    <property type="component" value="Unassembled WGS sequence"/>
</dbReference>
<sequence length="173" mass="18936">PIVPRIASSSSSAPPPPSPLRPDSTPVRAMLAAQQSLSVNLEHKKYVNLGLWDLKRQGPLDLVKYWTTQGTPFSYLNALAMDVLPAQASSVSSERVFSSSKLTCTRARNKISTSTVEALQILKYALRHRQPSAAPTETLDESEIDSTCTLDLMVRLSGYEWGHDAILEVETAP</sequence>
<dbReference type="Pfam" id="PF05699">
    <property type="entry name" value="Dimer_Tnp_hAT"/>
    <property type="match status" value="1"/>
</dbReference>
<evidence type="ECO:0000256" key="1">
    <source>
        <dbReference type="SAM" id="MobiDB-lite"/>
    </source>
</evidence>
<evidence type="ECO:0000259" key="2">
    <source>
        <dbReference type="Pfam" id="PF05699"/>
    </source>
</evidence>
<gene>
    <name evidence="3" type="ORF">RDB_LOCUS116706</name>
</gene>
<accession>A0A8H3GFJ8</accession>